<dbReference type="InterPro" id="IPR020084">
    <property type="entry name" value="NUDIX_hydrolase_CS"/>
</dbReference>
<evidence type="ECO:0000256" key="2">
    <source>
        <dbReference type="ARBA" id="ARBA00005582"/>
    </source>
</evidence>
<dbReference type="InterPro" id="IPR000086">
    <property type="entry name" value="NUDIX_hydrolase_dom"/>
</dbReference>
<evidence type="ECO:0000313" key="7">
    <source>
        <dbReference type="Proteomes" id="UP000243342"/>
    </source>
</evidence>
<dbReference type="PROSITE" id="PS51462">
    <property type="entry name" value="NUDIX"/>
    <property type="match status" value="1"/>
</dbReference>
<dbReference type="InterPro" id="IPR020476">
    <property type="entry name" value="Nudix_hydrolase"/>
</dbReference>
<evidence type="ECO:0000313" key="6">
    <source>
        <dbReference type="EMBL" id="OIV38282.1"/>
    </source>
</evidence>
<dbReference type="AlphaFoldDB" id="A0A1J7CF03"/>
<keyword evidence="3 4" id="KW-0378">Hydrolase</keyword>
<evidence type="ECO:0000256" key="1">
    <source>
        <dbReference type="ARBA" id="ARBA00001946"/>
    </source>
</evidence>
<protein>
    <recommendedName>
        <fullName evidence="5">Nudix hydrolase domain-containing protein</fullName>
    </recommendedName>
</protein>
<evidence type="ECO:0000259" key="5">
    <source>
        <dbReference type="PROSITE" id="PS51462"/>
    </source>
</evidence>
<keyword evidence="7" id="KW-1185">Reference proteome</keyword>
<dbReference type="OrthoDB" id="3689607at2"/>
<dbReference type="GO" id="GO:0016787">
    <property type="term" value="F:hydrolase activity"/>
    <property type="evidence" value="ECO:0007669"/>
    <property type="project" value="UniProtKB-KW"/>
</dbReference>
<comment type="cofactor">
    <cofactor evidence="1">
        <name>Mg(2+)</name>
        <dbReference type="ChEBI" id="CHEBI:18420"/>
    </cofactor>
</comment>
<dbReference type="InterPro" id="IPR015797">
    <property type="entry name" value="NUDIX_hydrolase-like_dom_sf"/>
</dbReference>
<dbReference type="Proteomes" id="UP000243342">
    <property type="component" value="Unassembled WGS sequence"/>
</dbReference>
<dbReference type="PANTHER" id="PTHR43046:SF14">
    <property type="entry name" value="MUTT_NUDIX FAMILY PROTEIN"/>
    <property type="match status" value="1"/>
</dbReference>
<feature type="domain" description="Nudix hydrolase" evidence="5">
    <location>
        <begin position="37"/>
        <end position="174"/>
    </location>
</feature>
<comment type="similarity">
    <text evidence="2 4">Belongs to the Nudix hydrolase family.</text>
</comment>
<dbReference type="EMBL" id="MLCF01000025">
    <property type="protein sequence ID" value="OIV38282.1"/>
    <property type="molecule type" value="Genomic_DNA"/>
</dbReference>
<dbReference type="PROSITE" id="PS00893">
    <property type="entry name" value="NUDIX_BOX"/>
    <property type="match status" value="1"/>
</dbReference>
<dbReference type="Gene3D" id="3.90.79.10">
    <property type="entry name" value="Nucleoside Triphosphate Pyrophosphohydrolase"/>
    <property type="match status" value="1"/>
</dbReference>
<dbReference type="STRING" id="1428644.BIV57_06330"/>
<reference evidence="6 7" key="1">
    <citation type="submission" date="2016-10" db="EMBL/GenBank/DDBJ databases">
        <title>Genome sequence of Streptomyces gilvigriseus MUSC 26.</title>
        <authorList>
            <person name="Lee L.-H."/>
            <person name="Ser H.-L."/>
        </authorList>
    </citation>
    <scope>NUCLEOTIDE SEQUENCE [LARGE SCALE GENOMIC DNA]</scope>
    <source>
        <strain evidence="6 7">MUSC 26</strain>
    </source>
</reference>
<dbReference type="PANTHER" id="PTHR43046">
    <property type="entry name" value="GDP-MANNOSE MANNOSYL HYDROLASE"/>
    <property type="match status" value="1"/>
</dbReference>
<dbReference type="CDD" id="cd02883">
    <property type="entry name" value="NUDIX_Hydrolase"/>
    <property type="match status" value="1"/>
</dbReference>
<dbReference type="SUPFAM" id="SSF55811">
    <property type="entry name" value="Nudix"/>
    <property type="match status" value="1"/>
</dbReference>
<evidence type="ECO:0000256" key="3">
    <source>
        <dbReference type="ARBA" id="ARBA00022801"/>
    </source>
</evidence>
<gene>
    <name evidence="6" type="ORF">BIV57_06330</name>
</gene>
<sequence>MVATDGCASRFPELFAPGRWEWCRADVQFSLRPPDDELVTNIHVIGFADGGIVVCRDARREGHWFLPGGTREQGESVEECVRRELAEEAGASLVGPLHWLGAHFAETDRPRPGYEWQPHPYRAWLWCTAELRLDGEPSNPEDGEQVAEVRAAPPEEAVRLIAASEGEEFGQLVQLALESHESDASRRNLS</sequence>
<dbReference type="PRINTS" id="PR00502">
    <property type="entry name" value="NUDIXFAMILY"/>
</dbReference>
<organism evidence="6 7">
    <name type="scientific">Mangrovactinospora gilvigrisea</name>
    <dbReference type="NCBI Taxonomy" id="1428644"/>
    <lineage>
        <taxon>Bacteria</taxon>
        <taxon>Bacillati</taxon>
        <taxon>Actinomycetota</taxon>
        <taxon>Actinomycetes</taxon>
        <taxon>Kitasatosporales</taxon>
        <taxon>Streptomycetaceae</taxon>
        <taxon>Mangrovactinospora</taxon>
    </lineage>
</organism>
<evidence type="ECO:0000256" key="4">
    <source>
        <dbReference type="RuleBase" id="RU003476"/>
    </source>
</evidence>
<proteinExistence type="inferred from homology"/>
<comment type="caution">
    <text evidence="6">The sequence shown here is derived from an EMBL/GenBank/DDBJ whole genome shotgun (WGS) entry which is preliminary data.</text>
</comment>
<accession>A0A1J7CF03</accession>
<dbReference type="Pfam" id="PF00293">
    <property type="entry name" value="NUDIX"/>
    <property type="match status" value="1"/>
</dbReference>
<name>A0A1J7CF03_9ACTN</name>